<evidence type="ECO:0000256" key="5">
    <source>
        <dbReference type="ARBA" id="ARBA00022692"/>
    </source>
</evidence>
<feature type="transmembrane region" description="Helical" evidence="13">
    <location>
        <begin position="1351"/>
        <end position="1369"/>
    </location>
</feature>
<gene>
    <name evidence="16" type="ORF">C1SCF055_LOCUS820</name>
</gene>
<name>A0A9P1FEY4_9DINO</name>
<reference evidence="17" key="2">
    <citation type="submission" date="2024-04" db="EMBL/GenBank/DDBJ databases">
        <authorList>
            <person name="Chen Y."/>
            <person name="Shah S."/>
            <person name="Dougan E. K."/>
            <person name="Thang M."/>
            <person name="Chan C."/>
        </authorList>
    </citation>
    <scope>NUCLEOTIDE SEQUENCE [LARGE SCALE GENOMIC DNA]</scope>
</reference>
<feature type="transmembrane region" description="Helical" evidence="13">
    <location>
        <begin position="95"/>
        <end position="116"/>
    </location>
</feature>
<feature type="transmembrane region" description="Helical" evidence="13">
    <location>
        <begin position="1451"/>
        <end position="1475"/>
    </location>
</feature>
<dbReference type="PANTHER" id="PTHR10110">
    <property type="entry name" value="SODIUM/HYDROGEN EXCHANGER"/>
    <property type="match status" value="1"/>
</dbReference>
<feature type="transmembrane region" description="Helical" evidence="13">
    <location>
        <begin position="1328"/>
        <end position="1345"/>
    </location>
</feature>
<keyword evidence="4" id="KW-1003">Cell membrane</keyword>
<feature type="compositionally biased region" description="Low complexity" evidence="12">
    <location>
        <begin position="44"/>
        <end position="54"/>
    </location>
</feature>
<feature type="transmembrane region" description="Helical" evidence="13">
    <location>
        <begin position="1167"/>
        <end position="1184"/>
    </location>
</feature>
<feature type="transmembrane region" description="Helical" evidence="13">
    <location>
        <begin position="477"/>
        <end position="500"/>
    </location>
</feature>
<evidence type="ECO:0000256" key="2">
    <source>
        <dbReference type="ARBA" id="ARBA00022448"/>
    </source>
</evidence>
<feature type="transmembrane region" description="Helical" evidence="13">
    <location>
        <begin position="1096"/>
        <end position="1116"/>
    </location>
</feature>
<dbReference type="InterPro" id="IPR002898">
    <property type="entry name" value="MotA_ExbB_proton_chnl"/>
</dbReference>
<accession>A0A9P1FEY4</accession>
<feature type="transmembrane region" description="Helical" evidence="13">
    <location>
        <begin position="1415"/>
        <end position="1439"/>
    </location>
</feature>
<evidence type="ECO:0000256" key="12">
    <source>
        <dbReference type="SAM" id="MobiDB-lite"/>
    </source>
</evidence>
<protein>
    <submittedName>
        <fullName evidence="18">Na(+)/H(+) antiporter NhaP (Sodium/proton antiporter NhaP)</fullName>
    </submittedName>
</protein>
<dbReference type="GO" id="GO:0098719">
    <property type="term" value="P:sodium ion import across plasma membrane"/>
    <property type="evidence" value="ECO:0007669"/>
    <property type="project" value="TreeGrafter"/>
</dbReference>
<feature type="compositionally biased region" description="Pro residues" evidence="12">
    <location>
        <begin position="1049"/>
        <end position="1068"/>
    </location>
</feature>
<evidence type="ECO:0000256" key="8">
    <source>
        <dbReference type="ARBA" id="ARBA00023065"/>
    </source>
</evidence>
<evidence type="ECO:0000256" key="6">
    <source>
        <dbReference type="ARBA" id="ARBA00022989"/>
    </source>
</evidence>
<feature type="transmembrane region" description="Helical" evidence="13">
    <location>
        <begin position="287"/>
        <end position="308"/>
    </location>
</feature>
<evidence type="ECO:0000256" key="3">
    <source>
        <dbReference type="ARBA" id="ARBA00022449"/>
    </source>
</evidence>
<dbReference type="GO" id="GO:0015386">
    <property type="term" value="F:potassium:proton antiporter activity"/>
    <property type="evidence" value="ECO:0007669"/>
    <property type="project" value="TreeGrafter"/>
</dbReference>
<evidence type="ECO:0000256" key="7">
    <source>
        <dbReference type="ARBA" id="ARBA00023053"/>
    </source>
</evidence>
<dbReference type="Gene3D" id="6.10.140.1330">
    <property type="match status" value="1"/>
</dbReference>
<dbReference type="EMBL" id="CAMXCT010000001">
    <property type="protein sequence ID" value="CAI3972230.1"/>
    <property type="molecule type" value="Genomic_DNA"/>
</dbReference>
<organism evidence="16">
    <name type="scientific">Cladocopium goreaui</name>
    <dbReference type="NCBI Taxonomy" id="2562237"/>
    <lineage>
        <taxon>Eukaryota</taxon>
        <taxon>Sar</taxon>
        <taxon>Alveolata</taxon>
        <taxon>Dinophyceae</taxon>
        <taxon>Suessiales</taxon>
        <taxon>Symbiodiniaceae</taxon>
        <taxon>Cladocopium</taxon>
    </lineage>
</organism>
<feature type="transmembrane region" description="Helical" evidence="13">
    <location>
        <begin position="1262"/>
        <end position="1287"/>
    </location>
</feature>
<feature type="region of interest" description="Disordered" evidence="12">
    <location>
        <begin position="1041"/>
        <end position="1074"/>
    </location>
</feature>
<feature type="region of interest" description="Disordered" evidence="12">
    <location>
        <begin position="38"/>
        <end position="59"/>
    </location>
</feature>
<keyword evidence="8" id="KW-0406">Ion transport</keyword>
<keyword evidence="19" id="KW-1185">Reference proteome</keyword>
<evidence type="ECO:0000256" key="11">
    <source>
        <dbReference type="SAM" id="Coils"/>
    </source>
</evidence>
<dbReference type="InterPro" id="IPR018422">
    <property type="entry name" value="Cation/H_exchanger_CPA1"/>
</dbReference>
<feature type="transmembrane region" description="Helical" evidence="13">
    <location>
        <begin position="131"/>
        <end position="150"/>
    </location>
</feature>
<dbReference type="Proteomes" id="UP001152797">
    <property type="component" value="Unassembled WGS sequence"/>
</dbReference>
<keyword evidence="6 13" id="KW-1133">Transmembrane helix</keyword>
<sequence>MFFKVECPNCSKVLKVGEQHLNRKANCPYCKNAFVVPGPKEESPSQPEQQPEQPAFEGIDTGSTDVIAQRRTKGKPQPAKGAAASVLQASAGSDVSLLVSGGIAVALSVVFCGLMFPFKGTYLGDLFLDRGWVPFALVFLSAWSAAILALKYRKISRQKQALMLDLLPTEISNDITPESVDRFLSHISTQPVRPQDSYLVNRVVRGLEHFRVRNSASEVASILSSQGEIDATTVASSYTMTKVFIWAIPILGFIGTVIGISAAVGGFSGSLDDTNDVAKLKESLNGVTGGLATAFDTTLVALVMSLLVKFPTSSLQKQEEGFLNGIDEYCNENLLKRLDDGRGGVEGAMTSDAALEAWTRRMEAMGTKISQQVVEGWEQINAGIRENEGQRLARVKESDQVMTQAGESMRASAESLNKGITQLNAGLQGLNKVLAALGQQKVSIDMPERRRSWAFWRSNGRLNIMVRRVEEEDAVSLFPFLSVLACVIGTLTLMIMALALGQMDTEEVSNAQEHEENVRELAAAQEEIEELIAKVGNLDQSLRELTEVRKQKDDLSIRLMQLTQEMPDEVEPVDLVARIADLKTLEQQLEELEKQLAPMEEELKKRKAPPEEAVVMIRPGGTGVDIKPTFVECRADSIVIYENKTPKRIPKSEIGTNTVYLELLAKIAADKSKKRSVIFLIRDDAIGTYNAARNVAREHYARNGPNAMRPRAQEDDGSLDSLLDTMTNVVGILVIVLVVTQLGVKQAVKRIGEMVDPKIVAATQEELKQANERREELLSLVSDVSAPTVEDPAAELRRLEQQIAEAKKKLEATEQEALARQDQLEQQTETIEELNAREKEIREKLEAALARKAEIEALLEETPARDPEGDDLEAKVVNLPNPRPAPKGAGPAMVHCRDEKLYLLNLEEIRKQARAQAEEIVISRRMNSDPAKGIDPEAFVKAFNANKIVTDYFRVGITARGRQPWLMFERREDRGHPVTVLRRRNSRYQKALQTLDPEKFYIQFLVWPDSFEIYLEARNIAAENGLLAGWSPETRTDEYQAPLGGPLALGPPPEPKPAPPTPPNPNPQPARQAREQNLSRVLPIAGFKLAALRCSFMSPLESISILLVLAALCTWINERFLGLQPSIGVMLCAFVGSLTLVVLDRLGVDVQLAESVAFVGNVQFSDALLHGILCFLLFAGALDVRIQDLEQNAGIVVLLAIVATFTATLGTGICIWAAMNACGVSIDLLPALLFGAIISPTDPIAALAILKSSGLSKSLETIISGESLFNDGIGVVFFTVILSMIAGDQEASVSVAITVFVREVLGGVVLGVVLAVISYILLSGVNRYASNVLVTLAMVTSGYAFAEWSEVSGPIAMVVLGLSVGNYMLPRTIDETGRRELEDFWQMFDESLDSILFLLIGLHLLVVPLTATTWLVIPASILIVLVVRYASVAIPVTLWTMHERFESERSAILKLLTWGGLRGGLSLALALSLDIGSDKDLILLMTYSVVVFSILVQGSTVGRLYRSIFPATQTAA</sequence>
<keyword evidence="11" id="KW-0175">Coiled coil</keyword>
<keyword evidence="10" id="KW-0739">Sodium transport</keyword>
<evidence type="ECO:0000256" key="13">
    <source>
        <dbReference type="SAM" id="Phobius"/>
    </source>
</evidence>
<proteinExistence type="predicted"/>
<evidence type="ECO:0000256" key="10">
    <source>
        <dbReference type="ARBA" id="ARBA00023201"/>
    </source>
</evidence>
<evidence type="ECO:0000256" key="1">
    <source>
        <dbReference type="ARBA" id="ARBA00004651"/>
    </source>
</evidence>
<dbReference type="GO" id="GO:0051453">
    <property type="term" value="P:regulation of intracellular pH"/>
    <property type="evidence" value="ECO:0007669"/>
    <property type="project" value="TreeGrafter"/>
</dbReference>
<feature type="transmembrane region" description="Helical" evidence="13">
    <location>
        <begin position="1128"/>
        <end position="1147"/>
    </location>
</feature>
<feature type="transmembrane region" description="Helical" evidence="13">
    <location>
        <begin position="243"/>
        <end position="267"/>
    </location>
</feature>
<evidence type="ECO:0000256" key="4">
    <source>
        <dbReference type="ARBA" id="ARBA00022475"/>
    </source>
</evidence>
<evidence type="ECO:0000259" key="15">
    <source>
        <dbReference type="Pfam" id="PF01618"/>
    </source>
</evidence>
<feature type="domain" description="Cation/H+ exchanger transmembrane" evidence="14">
    <location>
        <begin position="1108"/>
        <end position="1504"/>
    </location>
</feature>
<feature type="transmembrane region" description="Helical" evidence="13">
    <location>
        <begin position="1481"/>
        <end position="1501"/>
    </location>
</feature>
<keyword evidence="5 13" id="KW-0812">Transmembrane</keyword>
<dbReference type="PANTHER" id="PTHR10110:SF195">
    <property type="entry name" value="NA(+)_H(+) ANTIPORTER NHAS2"/>
    <property type="match status" value="1"/>
</dbReference>
<evidence type="ECO:0000313" key="19">
    <source>
        <dbReference type="Proteomes" id="UP001152797"/>
    </source>
</evidence>
<keyword evidence="3" id="KW-0050">Antiport</keyword>
<feature type="coiled-coil region" evidence="11">
    <location>
        <begin position="760"/>
        <end position="858"/>
    </location>
</feature>
<comment type="subcellular location">
    <subcellularLocation>
        <location evidence="1">Cell membrane</location>
        <topology evidence="1">Multi-pass membrane protein</topology>
    </subcellularLocation>
</comment>
<dbReference type="Pfam" id="PF00999">
    <property type="entry name" value="Na_H_Exchanger"/>
    <property type="match status" value="1"/>
</dbReference>
<dbReference type="GO" id="GO:0005886">
    <property type="term" value="C:plasma membrane"/>
    <property type="evidence" value="ECO:0007669"/>
    <property type="project" value="UniProtKB-SubCell"/>
</dbReference>
<comment type="caution">
    <text evidence="16">The sequence shown here is derived from an EMBL/GenBank/DDBJ whole genome shotgun (WGS) entry which is preliminary data.</text>
</comment>
<reference evidence="16" key="1">
    <citation type="submission" date="2022-10" db="EMBL/GenBank/DDBJ databases">
        <authorList>
            <person name="Chen Y."/>
            <person name="Dougan E. K."/>
            <person name="Chan C."/>
            <person name="Rhodes N."/>
            <person name="Thang M."/>
        </authorList>
    </citation>
    <scope>NUCLEOTIDE SEQUENCE</scope>
</reference>
<keyword evidence="7" id="KW-0915">Sodium</keyword>
<feature type="coiled-coil region" evidence="11">
    <location>
        <begin position="511"/>
        <end position="602"/>
    </location>
</feature>
<evidence type="ECO:0000259" key="14">
    <source>
        <dbReference type="Pfam" id="PF00999"/>
    </source>
</evidence>
<feature type="domain" description="MotA/TolQ/ExbB proton channel" evidence="15">
    <location>
        <begin position="205"/>
        <end position="313"/>
    </location>
</feature>
<feature type="transmembrane region" description="Helical" evidence="13">
    <location>
        <begin position="1299"/>
        <end position="1321"/>
    </location>
</feature>
<dbReference type="EMBL" id="CAMXCT020000001">
    <property type="protein sequence ID" value="CAL1125605.1"/>
    <property type="molecule type" value="Genomic_DNA"/>
</dbReference>
<evidence type="ECO:0000313" key="16">
    <source>
        <dbReference type="EMBL" id="CAI3972230.1"/>
    </source>
</evidence>
<keyword evidence="9 13" id="KW-0472">Membrane</keyword>
<dbReference type="EMBL" id="CAMXCT030000001">
    <property type="protein sequence ID" value="CAL4759542.1"/>
    <property type="molecule type" value="Genomic_DNA"/>
</dbReference>
<keyword evidence="2" id="KW-0813">Transport</keyword>
<dbReference type="GO" id="GO:0015385">
    <property type="term" value="F:sodium:proton antiporter activity"/>
    <property type="evidence" value="ECO:0007669"/>
    <property type="project" value="InterPro"/>
</dbReference>
<evidence type="ECO:0000313" key="17">
    <source>
        <dbReference type="EMBL" id="CAL1125605.1"/>
    </source>
</evidence>
<feature type="transmembrane region" description="Helical" evidence="13">
    <location>
        <begin position="1231"/>
        <end position="1250"/>
    </location>
</feature>
<evidence type="ECO:0000313" key="18">
    <source>
        <dbReference type="EMBL" id="CAL4759542.1"/>
    </source>
</evidence>
<dbReference type="InterPro" id="IPR006153">
    <property type="entry name" value="Cation/H_exchanger_TM"/>
</dbReference>
<evidence type="ECO:0000256" key="9">
    <source>
        <dbReference type="ARBA" id="ARBA00023136"/>
    </source>
</evidence>
<dbReference type="OrthoDB" id="196264at2759"/>
<feature type="transmembrane region" description="Helical" evidence="13">
    <location>
        <begin position="1196"/>
        <end position="1219"/>
    </location>
</feature>
<dbReference type="Pfam" id="PF01618">
    <property type="entry name" value="MotA_ExbB"/>
    <property type="match status" value="1"/>
</dbReference>
<feature type="transmembrane region" description="Helical" evidence="13">
    <location>
        <begin position="1390"/>
        <end position="1409"/>
    </location>
</feature>